<dbReference type="Pfam" id="PF00403">
    <property type="entry name" value="HMA"/>
    <property type="match status" value="1"/>
</dbReference>
<name>A0A916VVM8_9HYPH</name>
<organism evidence="3 4">
    <name type="scientific">Pelagibacterium lentulum</name>
    <dbReference type="NCBI Taxonomy" id="2029865"/>
    <lineage>
        <taxon>Bacteria</taxon>
        <taxon>Pseudomonadati</taxon>
        <taxon>Pseudomonadota</taxon>
        <taxon>Alphaproteobacteria</taxon>
        <taxon>Hyphomicrobiales</taxon>
        <taxon>Devosiaceae</taxon>
        <taxon>Pelagibacterium</taxon>
    </lineage>
</organism>
<dbReference type="SUPFAM" id="SSF55008">
    <property type="entry name" value="HMA, heavy metal-associated domain"/>
    <property type="match status" value="1"/>
</dbReference>
<keyword evidence="4" id="KW-1185">Reference proteome</keyword>
<dbReference type="InterPro" id="IPR006121">
    <property type="entry name" value="HMA_dom"/>
</dbReference>
<proteinExistence type="predicted"/>
<dbReference type="PROSITE" id="PS01047">
    <property type="entry name" value="HMA_1"/>
    <property type="match status" value="1"/>
</dbReference>
<accession>A0A916VVM8</accession>
<dbReference type="AlphaFoldDB" id="A0A916VVM8"/>
<evidence type="ECO:0000313" key="4">
    <source>
        <dbReference type="Proteomes" id="UP000596977"/>
    </source>
</evidence>
<dbReference type="OrthoDB" id="9801832at2"/>
<keyword evidence="1" id="KW-0479">Metal-binding</keyword>
<evidence type="ECO:0000259" key="2">
    <source>
        <dbReference type="PROSITE" id="PS50846"/>
    </source>
</evidence>
<evidence type="ECO:0000256" key="1">
    <source>
        <dbReference type="ARBA" id="ARBA00022723"/>
    </source>
</evidence>
<sequence length="67" mass="7195">MHIFEVKDMTCGHCAGTIEKAVKTADPQATIEIDLIEHRVSIESGATASALEKIIGNAGYSPILRQN</sequence>
<dbReference type="InterPro" id="IPR036163">
    <property type="entry name" value="HMA_dom_sf"/>
</dbReference>
<dbReference type="CDD" id="cd00371">
    <property type="entry name" value="HMA"/>
    <property type="match status" value="1"/>
</dbReference>
<gene>
    <name evidence="3" type="ORF">GCM10011499_11260</name>
</gene>
<dbReference type="EMBL" id="BMKB01000002">
    <property type="protein sequence ID" value="GGA43421.1"/>
    <property type="molecule type" value="Genomic_DNA"/>
</dbReference>
<feature type="domain" description="HMA" evidence="2">
    <location>
        <begin position="1"/>
        <end position="63"/>
    </location>
</feature>
<dbReference type="Proteomes" id="UP000596977">
    <property type="component" value="Unassembled WGS sequence"/>
</dbReference>
<dbReference type="RefSeq" id="WP_127071974.1">
    <property type="nucleotide sequence ID" value="NZ_BMKB01000002.1"/>
</dbReference>
<evidence type="ECO:0000313" key="3">
    <source>
        <dbReference type="EMBL" id="GGA43421.1"/>
    </source>
</evidence>
<dbReference type="Gene3D" id="3.30.70.100">
    <property type="match status" value="1"/>
</dbReference>
<dbReference type="InterPro" id="IPR017969">
    <property type="entry name" value="Heavy-metal-associated_CS"/>
</dbReference>
<dbReference type="GO" id="GO:0046872">
    <property type="term" value="F:metal ion binding"/>
    <property type="evidence" value="ECO:0007669"/>
    <property type="project" value="UniProtKB-KW"/>
</dbReference>
<reference evidence="3 4" key="1">
    <citation type="journal article" date="2014" name="Int. J. Syst. Evol. Microbiol.">
        <title>Complete genome sequence of Corynebacterium casei LMG S-19264T (=DSM 44701T), isolated from a smear-ripened cheese.</title>
        <authorList>
            <consortium name="US DOE Joint Genome Institute (JGI-PGF)"/>
            <person name="Walter F."/>
            <person name="Albersmeier A."/>
            <person name="Kalinowski J."/>
            <person name="Ruckert C."/>
        </authorList>
    </citation>
    <scope>NUCLEOTIDE SEQUENCE [LARGE SCALE GENOMIC DNA]</scope>
    <source>
        <strain evidence="3 4">CGMCC 1.15896</strain>
    </source>
</reference>
<protein>
    <submittedName>
        <fullName evidence="3">Heavy metal transport/detoxification protein</fullName>
    </submittedName>
</protein>
<dbReference type="PROSITE" id="PS50846">
    <property type="entry name" value="HMA_2"/>
    <property type="match status" value="1"/>
</dbReference>
<comment type="caution">
    <text evidence="3">The sequence shown here is derived from an EMBL/GenBank/DDBJ whole genome shotgun (WGS) entry which is preliminary data.</text>
</comment>